<proteinExistence type="predicted"/>
<dbReference type="Pfam" id="PF12937">
    <property type="entry name" value="F-box-like"/>
    <property type="match status" value="1"/>
</dbReference>
<dbReference type="PANTHER" id="PTHR38926:SF72">
    <property type="entry name" value="IM:7136021-RELATED"/>
    <property type="match status" value="1"/>
</dbReference>
<dbReference type="AlphaFoldDB" id="A0A165DIV0"/>
<dbReference type="InterPro" id="IPR036047">
    <property type="entry name" value="F-box-like_dom_sf"/>
</dbReference>
<keyword evidence="3" id="KW-1185">Reference proteome</keyword>
<evidence type="ECO:0000313" key="2">
    <source>
        <dbReference type="EMBL" id="KZV84646.1"/>
    </source>
</evidence>
<dbReference type="InterPro" id="IPR032675">
    <property type="entry name" value="LRR_dom_sf"/>
</dbReference>
<dbReference type="Gene3D" id="3.80.10.10">
    <property type="entry name" value="Ribonuclease Inhibitor"/>
    <property type="match status" value="1"/>
</dbReference>
<evidence type="ECO:0000259" key="1">
    <source>
        <dbReference type="PROSITE" id="PS50181"/>
    </source>
</evidence>
<accession>A0A165DIV0</accession>
<organism evidence="2 3">
    <name type="scientific">Exidia glandulosa HHB12029</name>
    <dbReference type="NCBI Taxonomy" id="1314781"/>
    <lineage>
        <taxon>Eukaryota</taxon>
        <taxon>Fungi</taxon>
        <taxon>Dikarya</taxon>
        <taxon>Basidiomycota</taxon>
        <taxon>Agaricomycotina</taxon>
        <taxon>Agaricomycetes</taxon>
        <taxon>Auriculariales</taxon>
        <taxon>Exidiaceae</taxon>
        <taxon>Exidia</taxon>
    </lineage>
</organism>
<evidence type="ECO:0000313" key="3">
    <source>
        <dbReference type="Proteomes" id="UP000077266"/>
    </source>
</evidence>
<gene>
    <name evidence="2" type="ORF">EXIGLDRAFT_776319</name>
</gene>
<dbReference type="Proteomes" id="UP000077266">
    <property type="component" value="Unassembled WGS sequence"/>
</dbReference>
<dbReference type="PANTHER" id="PTHR38926">
    <property type="entry name" value="F-BOX DOMAIN CONTAINING PROTEIN, EXPRESSED"/>
    <property type="match status" value="1"/>
</dbReference>
<dbReference type="SUPFAM" id="SSF52047">
    <property type="entry name" value="RNI-like"/>
    <property type="match status" value="1"/>
</dbReference>
<reference evidence="2 3" key="1">
    <citation type="journal article" date="2016" name="Mol. Biol. Evol.">
        <title>Comparative Genomics of Early-Diverging Mushroom-Forming Fungi Provides Insights into the Origins of Lignocellulose Decay Capabilities.</title>
        <authorList>
            <person name="Nagy L.G."/>
            <person name="Riley R."/>
            <person name="Tritt A."/>
            <person name="Adam C."/>
            <person name="Daum C."/>
            <person name="Floudas D."/>
            <person name="Sun H."/>
            <person name="Yadav J.S."/>
            <person name="Pangilinan J."/>
            <person name="Larsson K.H."/>
            <person name="Matsuura K."/>
            <person name="Barry K."/>
            <person name="Labutti K."/>
            <person name="Kuo R."/>
            <person name="Ohm R.A."/>
            <person name="Bhattacharya S.S."/>
            <person name="Shirouzu T."/>
            <person name="Yoshinaga Y."/>
            <person name="Martin F.M."/>
            <person name="Grigoriev I.V."/>
            <person name="Hibbett D.S."/>
        </authorList>
    </citation>
    <scope>NUCLEOTIDE SEQUENCE [LARGE SCALE GENOMIC DNA]</scope>
    <source>
        <strain evidence="2 3">HHB12029</strain>
    </source>
</reference>
<dbReference type="InParanoid" id="A0A165DIV0"/>
<dbReference type="OrthoDB" id="2269034at2759"/>
<dbReference type="Gene3D" id="1.20.1280.50">
    <property type="match status" value="1"/>
</dbReference>
<dbReference type="SUPFAM" id="SSF81383">
    <property type="entry name" value="F-box domain"/>
    <property type="match status" value="1"/>
</dbReference>
<dbReference type="InterPro" id="IPR001810">
    <property type="entry name" value="F-box_dom"/>
</dbReference>
<feature type="domain" description="F-box" evidence="1">
    <location>
        <begin position="7"/>
        <end position="55"/>
    </location>
</feature>
<name>A0A165DIV0_EXIGL</name>
<sequence>MGCTTSTMDVTRLPFELLVEIFSHETKPNVLMTVAQVCRHWHHVVLHESSLWTEVCVTPDTTPAQLNLQLARSGAHALSVEVSFRTSGSPDDLDQCLSTIMLEYELIEALVITSDYNWGFRQTVKTSWPAGLVALLLPGRIWPRLRTLRLNGELWSFNDFRLCLVAPVLRDLELHTVRVRDWHCFGLGSRMRRLQVSDTGTRGLFATLRGCMSLESLLVKDSIAHNYDTLHYDNSLALPTFHSLTHLDIKWAAIDLNMLIDLLAHCPNAERVSISHDKTLEPLASPYTGSLYMLSHLRAITLRSQWGGDDTLLHSLAPFIDSSGLEHMELNNMRFIDPSGSFGAALRTLKLTGLVYESGDLVQALSQCTKLESLTIDRIITSTHDDRPVVMPLPLLRSVTVDCITKHHGLSSDILGARNRRLVDIIMALLPLPGVREVTIRPIPLARTTHISLTIGHLRTVMDRLS</sequence>
<dbReference type="EMBL" id="KV426216">
    <property type="protein sequence ID" value="KZV84646.1"/>
    <property type="molecule type" value="Genomic_DNA"/>
</dbReference>
<dbReference type="PROSITE" id="PS50181">
    <property type="entry name" value="FBOX"/>
    <property type="match status" value="1"/>
</dbReference>
<protein>
    <recommendedName>
        <fullName evidence="1">F-box domain-containing protein</fullName>
    </recommendedName>
</protein>